<dbReference type="Proteomes" id="UP000694558">
    <property type="component" value="Chromosome 9"/>
</dbReference>
<dbReference type="GO" id="GO:0045815">
    <property type="term" value="P:transcription initiation-coupled chromatin remodeling"/>
    <property type="evidence" value="ECO:0007669"/>
    <property type="project" value="TreeGrafter"/>
</dbReference>
<sequence>KKFFIFPISAFIRITKYLKDPTNKISSVSSCWRSVNVSLDDFSDCSWRGVTPPVFHDTNHRSTRKPRKSVPKEHACFSKQMVQKQIRREYVATVEEKLKQHPLAMYPHYKDHMTPELFAKVVSVLDPDMCANSASPFSTPTADHAEEEDEENCTEPRKEDVKRTKQGTCANKMQVYKEYHVYKSKLSNHGGDMKVATKPFRKWFVSPVRASLQLSLKMVYSSTFFITNILHLSEECQQFSGQNLVPDINREDSSVSKAFETNCCTLGEFYKI</sequence>
<reference evidence="3" key="2">
    <citation type="submission" date="2025-08" db="UniProtKB">
        <authorList>
            <consortium name="Ensembl"/>
        </authorList>
    </citation>
    <scope>IDENTIFICATION</scope>
</reference>
<dbReference type="GeneTree" id="ENSGT00940000178516"/>
<evidence type="ECO:0000313" key="4">
    <source>
        <dbReference type="Proteomes" id="UP000694558"/>
    </source>
</evidence>
<dbReference type="Pfam" id="PF14642">
    <property type="entry name" value="FAM47"/>
    <property type="match status" value="1"/>
</dbReference>
<dbReference type="InterPro" id="IPR032743">
    <property type="entry name" value="FAM47"/>
</dbReference>
<reference evidence="3" key="1">
    <citation type="submission" date="2023-05" db="EMBL/GenBank/DDBJ databases">
        <title>High-quality long-read genome of Scophthalmus maximus.</title>
        <authorList>
            <person name="Lien S."/>
            <person name="Martinez P."/>
        </authorList>
    </citation>
    <scope>NUCLEOTIDE SEQUENCE [LARGE SCALE GENOMIC DNA]</scope>
</reference>
<dbReference type="PANTHER" id="PTHR46449:SF5">
    <property type="entry name" value="FAMILY WITH SEQUENCE SIMILARITY 47 MEMBER E"/>
    <property type="match status" value="1"/>
</dbReference>
<name>A0A8D3A6V7_SCOMX</name>
<dbReference type="Ensembl" id="ENSSMAT00000013646.2">
    <property type="protein sequence ID" value="ENSSMAP00000013471.2"/>
    <property type="gene ID" value="ENSSMAG00000008285.2"/>
</dbReference>
<comment type="similarity">
    <text evidence="1">Belongs to the FAM47 family.</text>
</comment>
<evidence type="ECO:0000256" key="1">
    <source>
        <dbReference type="ARBA" id="ARBA00005277"/>
    </source>
</evidence>
<dbReference type="AlphaFoldDB" id="A0A8D3A6V7"/>
<proteinExistence type="inferred from homology"/>
<dbReference type="PANTHER" id="PTHR46449">
    <property type="entry name" value="ZGC:158260"/>
    <property type="match status" value="1"/>
</dbReference>
<organism evidence="3 4">
    <name type="scientific">Scophthalmus maximus</name>
    <name type="common">Turbot</name>
    <name type="synonym">Psetta maxima</name>
    <dbReference type="NCBI Taxonomy" id="52904"/>
    <lineage>
        <taxon>Eukaryota</taxon>
        <taxon>Metazoa</taxon>
        <taxon>Chordata</taxon>
        <taxon>Craniata</taxon>
        <taxon>Vertebrata</taxon>
        <taxon>Euteleostomi</taxon>
        <taxon>Actinopterygii</taxon>
        <taxon>Neopterygii</taxon>
        <taxon>Teleostei</taxon>
        <taxon>Neoteleostei</taxon>
        <taxon>Acanthomorphata</taxon>
        <taxon>Carangaria</taxon>
        <taxon>Pleuronectiformes</taxon>
        <taxon>Pleuronectoidei</taxon>
        <taxon>Scophthalmidae</taxon>
        <taxon>Scophthalmus</taxon>
    </lineage>
</organism>
<evidence type="ECO:0000256" key="2">
    <source>
        <dbReference type="SAM" id="MobiDB-lite"/>
    </source>
</evidence>
<feature type="region of interest" description="Disordered" evidence="2">
    <location>
        <begin position="135"/>
        <end position="159"/>
    </location>
</feature>
<accession>A0A8D3A6V7</accession>
<evidence type="ECO:0000313" key="3">
    <source>
        <dbReference type="Ensembl" id="ENSSMAP00000013471.2"/>
    </source>
</evidence>
<protein>
    <submittedName>
        <fullName evidence="3">Uncharacterized protein</fullName>
    </submittedName>
</protein>
<dbReference type="GO" id="GO:0000785">
    <property type="term" value="C:chromatin"/>
    <property type="evidence" value="ECO:0007669"/>
    <property type="project" value="TreeGrafter"/>
</dbReference>